<proteinExistence type="predicted"/>
<dbReference type="EMBL" id="MU003493">
    <property type="protein sequence ID" value="KAF2477283.1"/>
    <property type="molecule type" value="Genomic_DNA"/>
</dbReference>
<name>A0ACB6RDC5_9PLEO</name>
<protein>
    <submittedName>
        <fullName evidence="1">Uncharacterized protein</fullName>
    </submittedName>
</protein>
<reference evidence="1" key="1">
    <citation type="journal article" date="2020" name="Stud. Mycol.">
        <title>101 Dothideomycetes genomes: a test case for predicting lifestyles and emergence of pathogens.</title>
        <authorList>
            <person name="Haridas S."/>
            <person name="Albert R."/>
            <person name="Binder M."/>
            <person name="Bloem J."/>
            <person name="Labutti K."/>
            <person name="Salamov A."/>
            <person name="Andreopoulos B."/>
            <person name="Baker S."/>
            <person name="Barry K."/>
            <person name="Bills G."/>
            <person name="Bluhm B."/>
            <person name="Cannon C."/>
            <person name="Castanera R."/>
            <person name="Culley D."/>
            <person name="Daum C."/>
            <person name="Ezra D."/>
            <person name="Gonzalez J."/>
            <person name="Henrissat B."/>
            <person name="Kuo A."/>
            <person name="Liang C."/>
            <person name="Lipzen A."/>
            <person name="Lutzoni F."/>
            <person name="Magnuson J."/>
            <person name="Mondo S."/>
            <person name="Nolan M."/>
            <person name="Ohm R."/>
            <person name="Pangilinan J."/>
            <person name="Park H.-J."/>
            <person name="Ramirez L."/>
            <person name="Alfaro M."/>
            <person name="Sun H."/>
            <person name="Tritt A."/>
            <person name="Yoshinaga Y."/>
            <person name="Zwiers L.-H."/>
            <person name="Turgeon B."/>
            <person name="Goodwin S."/>
            <person name="Spatafora J."/>
            <person name="Crous P."/>
            <person name="Grigoriev I."/>
        </authorList>
    </citation>
    <scope>NUCLEOTIDE SEQUENCE</scope>
    <source>
        <strain evidence="1">ATCC 200398</strain>
    </source>
</reference>
<evidence type="ECO:0000313" key="1">
    <source>
        <dbReference type="EMBL" id="KAF2477283.1"/>
    </source>
</evidence>
<dbReference type="Proteomes" id="UP000799755">
    <property type="component" value="Unassembled WGS sequence"/>
</dbReference>
<comment type="caution">
    <text evidence="1">The sequence shown here is derived from an EMBL/GenBank/DDBJ whole genome shotgun (WGS) entry which is preliminary data.</text>
</comment>
<organism evidence="1 2">
    <name type="scientific">Lindgomyces ingoldianus</name>
    <dbReference type="NCBI Taxonomy" id="673940"/>
    <lineage>
        <taxon>Eukaryota</taxon>
        <taxon>Fungi</taxon>
        <taxon>Dikarya</taxon>
        <taxon>Ascomycota</taxon>
        <taxon>Pezizomycotina</taxon>
        <taxon>Dothideomycetes</taxon>
        <taxon>Pleosporomycetidae</taxon>
        <taxon>Pleosporales</taxon>
        <taxon>Lindgomycetaceae</taxon>
        <taxon>Lindgomyces</taxon>
    </lineage>
</organism>
<keyword evidence="2" id="KW-1185">Reference proteome</keyword>
<sequence>MARSLLSFPPEVLLNILTFLPIQGLLKFSQTCHYSHGLANSSLHTLSLGIYPTRSNPLSKNDPYNVSIIIPDAQTFDFMTLLAFHAALTKSIIIRHGGTLRNLNLSLWTLNTPLAKALASLPALRALSIRIEDFPHVRTVPQARVASQRIEQCKAWDLLAASAVWASRINALRIEGGELSTKQLVALLSQNRWCRELWLCKCNMIGKDLWTFLGSEWEGRTALQILGILRCGGQLDEEVLDVIDILDGLRFLILQGCHGLGNDVVEQRNRDVWRIPECIPPHPQLDRDNVSTIIEVDPTYMNDEY</sequence>
<gene>
    <name evidence="1" type="ORF">BDR25DRAFT_371341</name>
</gene>
<evidence type="ECO:0000313" key="2">
    <source>
        <dbReference type="Proteomes" id="UP000799755"/>
    </source>
</evidence>
<accession>A0ACB6RDC5</accession>